<dbReference type="PROSITE" id="PS50164">
    <property type="entry name" value="GIY_YIG"/>
    <property type="match status" value="1"/>
</dbReference>
<dbReference type="PANTHER" id="PTHR34477:SF1">
    <property type="entry name" value="UPF0213 PROTEIN YHBQ"/>
    <property type="match status" value="1"/>
</dbReference>
<accession>A0ABS0J471</accession>
<sequence length="105" mass="11813">MEHAAVTYKWVVYLVRCADGTLYCGVTTDMERRLGEHNRGRGARYTRSRRPVTLVATAPFPDRSTAQKAEHHVKRLPPDRKQEALARYANALPVAAPPSAPRTKE</sequence>
<gene>
    <name evidence="3" type="ORF">FVW20_09200</name>
</gene>
<organism evidence="3 4">
    <name type="scientific">Nitratidesulfovibrio oxamicus</name>
    <dbReference type="NCBI Taxonomy" id="32016"/>
    <lineage>
        <taxon>Bacteria</taxon>
        <taxon>Pseudomonadati</taxon>
        <taxon>Thermodesulfobacteriota</taxon>
        <taxon>Desulfovibrionia</taxon>
        <taxon>Desulfovibrionales</taxon>
        <taxon>Desulfovibrionaceae</taxon>
        <taxon>Nitratidesulfovibrio</taxon>
    </lineage>
</organism>
<dbReference type="EMBL" id="VRYY01000234">
    <property type="protein sequence ID" value="MBG3877184.1"/>
    <property type="molecule type" value="Genomic_DNA"/>
</dbReference>
<evidence type="ECO:0000259" key="2">
    <source>
        <dbReference type="PROSITE" id="PS50164"/>
    </source>
</evidence>
<dbReference type="Proteomes" id="UP001194469">
    <property type="component" value="Unassembled WGS sequence"/>
</dbReference>
<dbReference type="InterPro" id="IPR000305">
    <property type="entry name" value="GIY-YIG_endonuc"/>
</dbReference>
<name>A0ABS0J471_9BACT</name>
<comment type="similarity">
    <text evidence="1">Belongs to the UPF0213 family.</text>
</comment>
<dbReference type="InterPro" id="IPR050190">
    <property type="entry name" value="UPF0213_domain"/>
</dbReference>
<reference evidence="3 4" key="1">
    <citation type="submission" date="2019-08" db="EMBL/GenBank/DDBJ databases">
        <authorList>
            <person name="Luo N."/>
        </authorList>
    </citation>
    <scope>NUCLEOTIDE SEQUENCE [LARGE SCALE GENOMIC DNA]</scope>
    <source>
        <strain evidence="3 4">NCIMB 9442</strain>
    </source>
</reference>
<keyword evidence="4" id="KW-1185">Reference proteome</keyword>
<feature type="domain" description="GIY-YIG" evidence="2">
    <location>
        <begin position="8"/>
        <end position="83"/>
    </location>
</feature>
<dbReference type="CDD" id="cd10456">
    <property type="entry name" value="GIY-YIG_UPF0213"/>
    <property type="match status" value="1"/>
</dbReference>
<protein>
    <submittedName>
        <fullName evidence="3">GIY-YIG nuclease family protein</fullName>
    </submittedName>
</protein>
<dbReference type="RefSeq" id="WP_035067676.1">
    <property type="nucleotide sequence ID" value="NZ_VRYY01000234.1"/>
</dbReference>
<evidence type="ECO:0000313" key="3">
    <source>
        <dbReference type="EMBL" id="MBG3877184.1"/>
    </source>
</evidence>
<dbReference type="Pfam" id="PF01541">
    <property type="entry name" value="GIY-YIG"/>
    <property type="match status" value="1"/>
</dbReference>
<comment type="caution">
    <text evidence="3">The sequence shown here is derived from an EMBL/GenBank/DDBJ whole genome shotgun (WGS) entry which is preliminary data.</text>
</comment>
<dbReference type="Gene3D" id="3.40.1440.10">
    <property type="entry name" value="GIY-YIG endonuclease"/>
    <property type="match status" value="1"/>
</dbReference>
<dbReference type="PANTHER" id="PTHR34477">
    <property type="entry name" value="UPF0213 PROTEIN YHBQ"/>
    <property type="match status" value="1"/>
</dbReference>
<dbReference type="SUPFAM" id="SSF82771">
    <property type="entry name" value="GIY-YIG endonuclease"/>
    <property type="match status" value="1"/>
</dbReference>
<evidence type="ECO:0000256" key="1">
    <source>
        <dbReference type="ARBA" id="ARBA00007435"/>
    </source>
</evidence>
<proteinExistence type="inferred from homology"/>
<dbReference type="InterPro" id="IPR035901">
    <property type="entry name" value="GIY-YIG_endonuc_sf"/>
</dbReference>
<evidence type="ECO:0000313" key="4">
    <source>
        <dbReference type="Proteomes" id="UP001194469"/>
    </source>
</evidence>